<proteinExistence type="predicted"/>
<organism evidence="2 3">
    <name type="scientific">Ureaplasma urealyticum serovar 10 (strain ATCC 33699 / Western)</name>
    <dbReference type="NCBI Taxonomy" id="565575"/>
    <lineage>
        <taxon>Bacteria</taxon>
        <taxon>Bacillati</taxon>
        <taxon>Mycoplasmatota</taxon>
        <taxon>Mycoplasmoidales</taxon>
        <taxon>Mycoplasmoidaceae</taxon>
        <taxon>Ureaplasma</taxon>
    </lineage>
</organism>
<evidence type="ECO:0000313" key="2">
    <source>
        <dbReference type="EMBL" id="ACI59874.1"/>
    </source>
</evidence>
<accession>B5ZAL8</accession>
<feature type="transmembrane region" description="Helical" evidence="1">
    <location>
        <begin position="12"/>
        <end position="30"/>
    </location>
</feature>
<protein>
    <submittedName>
        <fullName evidence="2">Uncharacterized protein</fullName>
    </submittedName>
</protein>
<keyword evidence="1" id="KW-1133">Transmembrane helix</keyword>
<dbReference type="KEGG" id="uue:UUR10_0045"/>
<dbReference type="AlphaFoldDB" id="B5ZAL8"/>
<keyword evidence="1" id="KW-0472">Membrane</keyword>
<dbReference type="HOGENOM" id="CLU_3123914_0_0_14"/>
<dbReference type="STRING" id="565575.UUR10_0045"/>
<gene>
    <name evidence="2" type="ordered locus">UUR10_0045</name>
</gene>
<reference evidence="2 3" key="1">
    <citation type="submission" date="2008-10" db="EMBL/GenBank/DDBJ databases">
        <title>Genome sequence of Ureaplasma urealyticum serovar 10 ATCC-33699.</title>
        <authorList>
            <person name="Shrivastava S."/>
            <person name="Methe B.A."/>
            <person name="Glass J."/>
            <person name="White K."/>
            <person name="Duffy L.B."/>
        </authorList>
    </citation>
    <scope>NUCLEOTIDE SEQUENCE [LARGE SCALE GENOMIC DNA]</scope>
    <source>
        <strain evidence="3">ATCC 33699 / Western</strain>
    </source>
</reference>
<dbReference type="Proteomes" id="UP000002018">
    <property type="component" value="Chromosome"/>
</dbReference>
<evidence type="ECO:0000256" key="1">
    <source>
        <dbReference type="SAM" id="Phobius"/>
    </source>
</evidence>
<sequence length="50" mass="5812">MFKEIKNVNEIPSVRFVLITLITWGIYPITRKIDPKMPITKIITGNELII</sequence>
<evidence type="ECO:0000313" key="3">
    <source>
        <dbReference type="Proteomes" id="UP000002018"/>
    </source>
</evidence>
<keyword evidence="1" id="KW-0812">Transmembrane</keyword>
<name>B5ZAL8_UREU1</name>
<dbReference type="EMBL" id="CP001184">
    <property type="protein sequence ID" value="ACI59874.1"/>
    <property type="molecule type" value="Genomic_DNA"/>
</dbReference>